<dbReference type="EMBL" id="UINC01039666">
    <property type="protein sequence ID" value="SVB38477.1"/>
    <property type="molecule type" value="Genomic_DNA"/>
</dbReference>
<dbReference type="InterPro" id="IPR051793">
    <property type="entry name" value="NADH:flavin_oxidoreductase"/>
</dbReference>
<dbReference type="Pfam" id="PF07992">
    <property type="entry name" value="Pyr_redox_2"/>
    <property type="match status" value="1"/>
</dbReference>
<comment type="cofactor">
    <cofactor evidence="1">
        <name>FMN</name>
        <dbReference type="ChEBI" id="CHEBI:58210"/>
    </cofactor>
</comment>
<dbReference type="InterPro" id="IPR023753">
    <property type="entry name" value="FAD/NAD-binding_dom"/>
</dbReference>
<proteinExistence type="predicted"/>
<evidence type="ECO:0000313" key="6">
    <source>
        <dbReference type="EMBL" id="SVB38477.1"/>
    </source>
</evidence>
<dbReference type="InterPro" id="IPR036188">
    <property type="entry name" value="FAD/NAD-bd_sf"/>
</dbReference>
<dbReference type="PANTHER" id="PTHR42917">
    <property type="entry name" value="2,4-DIENOYL-COA REDUCTASE"/>
    <property type="match status" value="1"/>
</dbReference>
<feature type="non-terminal residue" evidence="6">
    <location>
        <position position="1"/>
    </location>
</feature>
<keyword evidence="2" id="KW-0285">Flavoprotein</keyword>
<dbReference type="Gene3D" id="3.40.50.720">
    <property type="entry name" value="NAD(P)-binding Rossmann-like Domain"/>
    <property type="match status" value="1"/>
</dbReference>
<evidence type="ECO:0000256" key="4">
    <source>
        <dbReference type="ARBA" id="ARBA00023002"/>
    </source>
</evidence>
<dbReference type="Gene3D" id="3.50.50.60">
    <property type="entry name" value="FAD/NAD(P)-binding domain"/>
    <property type="match status" value="1"/>
</dbReference>
<protein>
    <recommendedName>
        <fullName evidence="5">FAD/NAD(P)-binding domain-containing protein</fullName>
    </recommendedName>
</protein>
<dbReference type="AlphaFoldDB" id="A0A382DLI4"/>
<dbReference type="PANTHER" id="PTHR42917:SF2">
    <property type="entry name" value="2,4-DIENOYL-COA REDUCTASE [(2E)-ENOYL-COA-PRODUCING]"/>
    <property type="match status" value="1"/>
</dbReference>
<evidence type="ECO:0000256" key="2">
    <source>
        <dbReference type="ARBA" id="ARBA00022630"/>
    </source>
</evidence>
<name>A0A382DLI4_9ZZZZ</name>
<dbReference type="GO" id="GO:0016491">
    <property type="term" value="F:oxidoreductase activity"/>
    <property type="evidence" value="ECO:0007669"/>
    <property type="project" value="UniProtKB-KW"/>
</dbReference>
<evidence type="ECO:0000256" key="3">
    <source>
        <dbReference type="ARBA" id="ARBA00022643"/>
    </source>
</evidence>
<dbReference type="PRINTS" id="PR00368">
    <property type="entry name" value="FADPNR"/>
</dbReference>
<keyword evidence="3" id="KW-0288">FMN</keyword>
<evidence type="ECO:0000256" key="1">
    <source>
        <dbReference type="ARBA" id="ARBA00001917"/>
    </source>
</evidence>
<reference evidence="6" key="1">
    <citation type="submission" date="2018-05" db="EMBL/GenBank/DDBJ databases">
        <authorList>
            <person name="Lanie J.A."/>
            <person name="Ng W.-L."/>
            <person name="Kazmierczak K.M."/>
            <person name="Andrzejewski T.M."/>
            <person name="Davidsen T.M."/>
            <person name="Wayne K.J."/>
            <person name="Tettelin H."/>
            <person name="Glass J.I."/>
            <person name="Rusch D."/>
            <person name="Podicherti R."/>
            <person name="Tsui H.-C.T."/>
            <person name="Winkler M.E."/>
        </authorList>
    </citation>
    <scope>NUCLEOTIDE SEQUENCE</scope>
</reference>
<accession>A0A382DLI4</accession>
<dbReference type="PRINTS" id="PR00469">
    <property type="entry name" value="PNDRDTASEII"/>
</dbReference>
<dbReference type="SUPFAM" id="SSF51905">
    <property type="entry name" value="FAD/NAD(P)-binding domain"/>
    <property type="match status" value="1"/>
</dbReference>
<keyword evidence="4" id="KW-0560">Oxidoreductase</keyword>
<organism evidence="6">
    <name type="scientific">marine metagenome</name>
    <dbReference type="NCBI Taxonomy" id="408172"/>
    <lineage>
        <taxon>unclassified sequences</taxon>
        <taxon>metagenomes</taxon>
        <taxon>ecological metagenomes</taxon>
    </lineage>
</organism>
<dbReference type="SUPFAM" id="SSF51971">
    <property type="entry name" value="Nucleotide-binding domain"/>
    <property type="match status" value="1"/>
</dbReference>
<gene>
    <name evidence="6" type="ORF">METZ01_LOCUS191331</name>
</gene>
<feature type="domain" description="FAD/NAD(P)-binding" evidence="5">
    <location>
        <begin position="22"/>
        <end position="132"/>
    </location>
</feature>
<sequence>VPVRCTQNATAGEEWRRGWHPERFLKVKQPEQLLVVGGGAAGLEATLIAAKQGYEVTLAERSEDWGGRVLKESRLPGLATWLRVRDYRVNALSQMGNVSLFSGSDMDADGIEAFGADHVAIATGATWTKRLYSTLEIPVGYLDGDAVYTVDDVLAGLVGAARILVFDFDHYYLGGVLAEHLAGEDRQVVYATPSGNASAWTFMTNELPYVYRALAQHRVEILTSVTLESFDGREAHLAQLFHRKPLSRSVDAVVIVGHREPNDDLYQELCDRRKEGNTNLANTQVNIIGDALAPGTIAHAVHSGHTYARELLMGAGSGYL</sequence>
<evidence type="ECO:0000259" key="5">
    <source>
        <dbReference type="Pfam" id="PF07992"/>
    </source>
</evidence>
<feature type="non-terminal residue" evidence="6">
    <location>
        <position position="320"/>
    </location>
</feature>